<organism evidence="1">
    <name type="scientific">uncultured bacterium</name>
    <name type="common">gcode 4</name>
    <dbReference type="NCBI Taxonomy" id="1234023"/>
    <lineage>
        <taxon>Bacteria</taxon>
        <taxon>environmental samples</taxon>
    </lineage>
</organism>
<proteinExistence type="predicted"/>
<evidence type="ECO:0000313" key="1">
    <source>
        <dbReference type="EMBL" id="EKD24882.1"/>
    </source>
</evidence>
<dbReference type="PANTHER" id="PTHR36452">
    <property type="entry name" value="CHROMOSOME 12, WHOLE GENOME SHOTGUN SEQUENCE"/>
    <property type="match status" value="1"/>
</dbReference>
<dbReference type="PANTHER" id="PTHR36452:SF1">
    <property type="entry name" value="DUF2461 DOMAIN-CONTAINING PROTEIN"/>
    <property type="match status" value="1"/>
</dbReference>
<dbReference type="AlphaFoldDB" id="K1XIA3"/>
<accession>K1XIA3</accession>
<name>K1XIA3_9BACT</name>
<dbReference type="InterPro" id="IPR012808">
    <property type="entry name" value="CHP02453"/>
</dbReference>
<dbReference type="Pfam" id="PF09365">
    <property type="entry name" value="DUF2461"/>
    <property type="match status" value="1"/>
</dbReference>
<comment type="caution">
    <text evidence="1">The sequence shown here is derived from an EMBL/GenBank/DDBJ whole genome shotgun (WGS) entry which is preliminary data.</text>
</comment>
<protein>
    <recommendedName>
        <fullName evidence="2">TIGR02453 family protein</fullName>
    </recommendedName>
</protein>
<dbReference type="NCBIfam" id="TIGR02453">
    <property type="entry name" value="TIGR02453 family protein"/>
    <property type="match status" value="1"/>
</dbReference>
<reference evidence="1" key="1">
    <citation type="journal article" date="2012" name="Science">
        <title>Fermentation, hydrogen, and sulfur metabolism in multiple uncultivated bacterial phyla.</title>
        <authorList>
            <person name="Wrighton K.C."/>
            <person name="Thomas B.C."/>
            <person name="Sharon I."/>
            <person name="Miller C.S."/>
            <person name="Castelle C.J."/>
            <person name="VerBerkmoes N.C."/>
            <person name="Wilkins M.J."/>
            <person name="Hettich R.L."/>
            <person name="Lipton M.S."/>
            <person name="Williams K.H."/>
            <person name="Long P.E."/>
            <person name="Banfield J.F."/>
        </authorList>
    </citation>
    <scope>NUCLEOTIDE SEQUENCE [LARGE SCALE GENOMIC DNA]</scope>
</reference>
<gene>
    <name evidence="1" type="ORF">ACD_80C00145G0016</name>
</gene>
<evidence type="ECO:0008006" key="2">
    <source>
        <dbReference type="Google" id="ProtNLM"/>
    </source>
</evidence>
<sequence length="285" mass="34026">MKRQNQNHKASSKLKWRHKKIVISTEQSEWRNLFKGSLDTLEMTNKNKKAIIFYLLPIPFVMLSKITFAFLKAVKENNNLEWMNKNRDLYHMERDNFLAFAKELIEKTQKLDKNIWELAVKNATFRFNRDIRFTKDKSPYKGNFWVIICEEGKHWDAAGYYVHIEPGKCFIGGGMYMPSGPTLQRVRMYIAKNYKQLQKIINVPAFKKMFGPLIGGDELKKIPRWFDQNHKAGRLLKMKWRFTEHTLSEKIILQDNFVEYCISVFKIMKPLNDFLNKWMHYSPKI</sequence>
<dbReference type="EMBL" id="AMFJ01036152">
    <property type="protein sequence ID" value="EKD24882.1"/>
    <property type="molecule type" value="Genomic_DNA"/>
</dbReference>